<keyword evidence="2" id="KW-1185">Reference proteome</keyword>
<comment type="caution">
    <text evidence="1">The sequence shown here is derived from an EMBL/GenBank/DDBJ whole genome shotgun (WGS) entry which is preliminary data.</text>
</comment>
<dbReference type="RefSeq" id="WP_353304286.1">
    <property type="nucleotide sequence ID" value="NZ_BAABWN010000016.1"/>
</dbReference>
<dbReference type="EMBL" id="BAABWN010000016">
    <property type="protein sequence ID" value="GAA6169886.1"/>
    <property type="molecule type" value="Genomic_DNA"/>
</dbReference>
<protein>
    <submittedName>
        <fullName evidence="1">Uncharacterized protein</fullName>
    </submittedName>
</protein>
<evidence type="ECO:0000313" key="1">
    <source>
        <dbReference type="EMBL" id="GAA6169886.1"/>
    </source>
</evidence>
<reference evidence="1 2" key="1">
    <citation type="submission" date="2024-04" db="EMBL/GenBank/DDBJ databases">
        <title>Draft genome sequence of Sessilibacter corallicola NBRC 116591.</title>
        <authorList>
            <person name="Miyakawa T."/>
            <person name="Kusuya Y."/>
            <person name="Miura T."/>
        </authorList>
    </citation>
    <scope>NUCLEOTIDE SEQUENCE [LARGE SCALE GENOMIC DNA]</scope>
    <source>
        <strain evidence="1 2">KU-00831-HH</strain>
    </source>
</reference>
<proteinExistence type="predicted"/>
<gene>
    <name evidence="1" type="ORF">NBRC116591_36980</name>
</gene>
<name>A0ABQ0AE07_9GAMM</name>
<evidence type="ECO:0000313" key="2">
    <source>
        <dbReference type="Proteomes" id="UP001465153"/>
    </source>
</evidence>
<accession>A0ABQ0AE07</accession>
<organism evidence="1 2">
    <name type="scientific">Sessilibacter corallicola</name>
    <dbReference type="NCBI Taxonomy" id="2904075"/>
    <lineage>
        <taxon>Bacteria</taxon>
        <taxon>Pseudomonadati</taxon>
        <taxon>Pseudomonadota</taxon>
        <taxon>Gammaproteobacteria</taxon>
        <taxon>Cellvibrionales</taxon>
        <taxon>Cellvibrionaceae</taxon>
        <taxon>Sessilibacter</taxon>
    </lineage>
</organism>
<dbReference type="Proteomes" id="UP001465153">
    <property type="component" value="Unassembled WGS sequence"/>
</dbReference>
<sequence length="194" mass="22307">MLYTLIGDDKFRAMIWDRAHISEYVGDSDSGGDLDDRIDLRTLPKPFKQLFPEPLRVSFPELSRQDKKKEIPDICDVQARLFLSIRAYNALKHLIEADGEFIPVTYEHGQGYFFNPLNVAEDVDALNSDSSVKDDWGYVQNLAFYEEKVKEWALFRCQFNNYASLYCSESIKKIIDEENLTGLCITSDLAAVFP</sequence>